<keyword evidence="1" id="KW-0433">Leucine-rich repeat</keyword>
<evidence type="ECO:0000256" key="3">
    <source>
        <dbReference type="SAM" id="MobiDB-lite"/>
    </source>
</evidence>
<dbReference type="PANTHER" id="PTHR46652:SF3">
    <property type="entry name" value="LEUCINE-RICH REPEAT-CONTAINING PROTEIN 9"/>
    <property type="match status" value="1"/>
</dbReference>
<feature type="transmembrane region" description="Helical" evidence="4">
    <location>
        <begin position="508"/>
        <end position="529"/>
    </location>
</feature>
<dbReference type="InterPro" id="IPR032675">
    <property type="entry name" value="LRR_dom_sf"/>
</dbReference>
<accession>A0A543I6N6</accession>
<feature type="chain" id="PRO_5022202723" evidence="5">
    <location>
        <begin position="34"/>
        <end position="539"/>
    </location>
</feature>
<organism evidence="6 7">
    <name type="scientific">Klugiella xanthotipulae</name>
    <dbReference type="NCBI Taxonomy" id="244735"/>
    <lineage>
        <taxon>Bacteria</taxon>
        <taxon>Bacillati</taxon>
        <taxon>Actinomycetota</taxon>
        <taxon>Actinomycetes</taxon>
        <taxon>Micrococcales</taxon>
        <taxon>Microbacteriaceae</taxon>
        <taxon>Klugiella</taxon>
    </lineage>
</organism>
<dbReference type="PANTHER" id="PTHR46652">
    <property type="entry name" value="LEUCINE-RICH REPEAT AND IQ DOMAIN-CONTAINING PROTEIN 1-RELATED"/>
    <property type="match status" value="1"/>
</dbReference>
<proteinExistence type="predicted"/>
<evidence type="ECO:0000256" key="5">
    <source>
        <dbReference type="SAM" id="SignalP"/>
    </source>
</evidence>
<dbReference type="InterPro" id="IPR025875">
    <property type="entry name" value="Leu-rich_rpt_4"/>
</dbReference>
<evidence type="ECO:0000256" key="4">
    <source>
        <dbReference type="SAM" id="Phobius"/>
    </source>
</evidence>
<dbReference type="Gene3D" id="2.60.40.10">
    <property type="entry name" value="Immunoglobulins"/>
    <property type="match status" value="1"/>
</dbReference>
<keyword evidence="4" id="KW-0472">Membrane</keyword>
<dbReference type="Proteomes" id="UP000318331">
    <property type="component" value="Unassembled WGS sequence"/>
</dbReference>
<dbReference type="AlphaFoldDB" id="A0A543I6N6"/>
<dbReference type="InterPro" id="IPR050836">
    <property type="entry name" value="SDS22/Internalin_LRR"/>
</dbReference>
<feature type="region of interest" description="Disordered" evidence="3">
    <location>
        <begin position="473"/>
        <end position="502"/>
    </location>
</feature>
<dbReference type="EMBL" id="VFPN01000001">
    <property type="protein sequence ID" value="TQM66219.1"/>
    <property type="molecule type" value="Genomic_DNA"/>
</dbReference>
<evidence type="ECO:0000313" key="7">
    <source>
        <dbReference type="Proteomes" id="UP000318331"/>
    </source>
</evidence>
<keyword evidence="2" id="KW-0677">Repeat</keyword>
<dbReference type="InterPro" id="IPR001611">
    <property type="entry name" value="Leu-rich_rpt"/>
</dbReference>
<evidence type="ECO:0000256" key="1">
    <source>
        <dbReference type="ARBA" id="ARBA00022614"/>
    </source>
</evidence>
<protein>
    <submittedName>
        <fullName evidence="6">Leucine rich repeat (LRR) protein</fullName>
    </submittedName>
</protein>
<sequence length="539" mass="56209">MKLHAFRVITATAIAAALCAPASLALEAEPASAATSSPDQVINIPINHGGVGSVNSGFIPLPDSPRAAISGRALLPDDNELVTMPDPVLRAAVLQKVGASTLTRGAIRQLRSLYVTDAGITDLTGLEYATNLDLVDLSKNAITTIEPLRGLANIRQLNVSSTKISDIAPVATMPILDYLQLNWTSVSDLGPVRDHPLIWRIELAGTKVSSLEPVTNLTALTALYFQETPVSDVTPLSGLVNLYALSAPNTQISNLHPVAGLPNLAVVNVNGARVADLSMLDTWPNLRQVGFLNQQVTGIPVVASKTESTYRTTEATTAPFTMLDGVVLTTTTDAATTPEGLTVWSDIPADATGLTATVSGDPLPGSGATYSANLTYPLSRADFTNGDSIEMNLGSVYQFQFSVDASFVTGPFTFVDGSVPGLSLSDTGALTGTPTEEGTFTLDIRRTDAYGNMIDRAYTFVVTEALVVDPVDPINPAEPQKPATPHNPTVPAGAAGSGQLSTTGNEDLSSVLAATILALLVGGVMIAAASRRRHAQDAS</sequence>
<dbReference type="InterPro" id="IPR013783">
    <property type="entry name" value="Ig-like_fold"/>
</dbReference>
<reference evidence="6 7" key="1">
    <citation type="submission" date="2019-06" db="EMBL/GenBank/DDBJ databases">
        <title>Sequencing the genomes of 1000 actinobacteria strains.</title>
        <authorList>
            <person name="Klenk H.-P."/>
        </authorList>
    </citation>
    <scope>NUCLEOTIDE SEQUENCE [LARGE SCALE GENOMIC DNA]</scope>
    <source>
        <strain evidence="6 7">DSM 18031</strain>
    </source>
</reference>
<keyword evidence="4" id="KW-0812">Transmembrane</keyword>
<keyword evidence="7" id="KW-1185">Reference proteome</keyword>
<feature type="signal peptide" evidence="5">
    <location>
        <begin position="1"/>
        <end position="33"/>
    </location>
</feature>
<name>A0A543I6N6_9MICO</name>
<dbReference type="Gene3D" id="3.80.10.10">
    <property type="entry name" value="Ribonuclease Inhibitor"/>
    <property type="match status" value="1"/>
</dbReference>
<keyword evidence="5" id="KW-0732">Signal</keyword>
<gene>
    <name evidence="6" type="ORF">FB466_1052</name>
</gene>
<evidence type="ECO:0000313" key="6">
    <source>
        <dbReference type="EMBL" id="TQM66219.1"/>
    </source>
</evidence>
<dbReference type="Pfam" id="PF12799">
    <property type="entry name" value="LRR_4"/>
    <property type="match status" value="1"/>
</dbReference>
<dbReference type="GO" id="GO:0005975">
    <property type="term" value="P:carbohydrate metabolic process"/>
    <property type="evidence" value="ECO:0007669"/>
    <property type="project" value="UniProtKB-ARBA"/>
</dbReference>
<evidence type="ECO:0000256" key="2">
    <source>
        <dbReference type="ARBA" id="ARBA00022737"/>
    </source>
</evidence>
<dbReference type="PROSITE" id="PS51450">
    <property type="entry name" value="LRR"/>
    <property type="match status" value="1"/>
</dbReference>
<dbReference type="RefSeq" id="WP_170206032.1">
    <property type="nucleotide sequence ID" value="NZ_BAAAYS010000014.1"/>
</dbReference>
<dbReference type="SUPFAM" id="SSF52058">
    <property type="entry name" value="L domain-like"/>
    <property type="match status" value="1"/>
</dbReference>
<comment type="caution">
    <text evidence="6">The sequence shown here is derived from an EMBL/GenBank/DDBJ whole genome shotgun (WGS) entry which is preliminary data.</text>
</comment>
<keyword evidence="4" id="KW-1133">Transmembrane helix</keyword>